<evidence type="ECO:0000313" key="2">
    <source>
        <dbReference type="EMBL" id="TWW76742.1"/>
    </source>
</evidence>
<evidence type="ECO:0000256" key="1">
    <source>
        <dbReference type="SAM" id="MobiDB-lite"/>
    </source>
</evidence>
<dbReference type="AlphaFoldDB" id="A0A5C6PAI0"/>
<evidence type="ECO:0000313" key="3">
    <source>
        <dbReference type="Proteomes" id="UP000324091"/>
    </source>
</evidence>
<proteinExistence type="predicted"/>
<accession>A0A5C6PAI0</accession>
<feature type="region of interest" description="Disordered" evidence="1">
    <location>
        <begin position="84"/>
        <end position="120"/>
    </location>
</feature>
<dbReference type="Proteomes" id="UP000324091">
    <property type="component" value="Chromosome 12"/>
</dbReference>
<name>A0A5C6PAI0_9TELE</name>
<organism evidence="2 3">
    <name type="scientific">Takifugu flavidus</name>
    <name type="common">sansaifugu</name>
    <dbReference type="NCBI Taxonomy" id="433684"/>
    <lineage>
        <taxon>Eukaryota</taxon>
        <taxon>Metazoa</taxon>
        <taxon>Chordata</taxon>
        <taxon>Craniata</taxon>
        <taxon>Vertebrata</taxon>
        <taxon>Euteleostomi</taxon>
        <taxon>Actinopterygii</taxon>
        <taxon>Neopterygii</taxon>
        <taxon>Teleostei</taxon>
        <taxon>Neoteleostei</taxon>
        <taxon>Acanthomorphata</taxon>
        <taxon>Eupercaria</taxon>
        <taxon>Tetraodontiformes</taxon>
        <taxon>Tetradontoidea</taxon>
        <taxon>Tetraodontidae</taxon>
        <taxon>Takifugu</taxon>
    </lineage>
</organism>
<sequence length="120" mass="12753">MVTCHHSPLILKQSSMLQSGASLVVAVPPIAFILKAPTGNVAARRVQLADVLRRDPAFVHSRCSQSRSAGFKCLSGSAALTLGPVAGQPGGTKERQSRVLRVPELQAARMADRKGRRPTT</sequence>
<dbReference type="EMBL" id="RHFK02000004">
    <property type="protein sequence ID" value="TWW76742.1"/>
    <property type="molecule type" value="Genomic_DNA"/>
</dbReference>
<protein>
    <submittedName>
        <fullName evidence="2">Uncharacterized protein</fullName>
    </submittedName>
</protein>
<gene>
    <name evidence="2" type="ORF">D4764_12G0001320</name>
</gene>
<keyword evidence="3" id="KW-1185">Reference proteome</keyword>
<reference evidence="2 3" key="1">
    <citation type="submission" date="2019-04" db="EMBL/GenBank/DDBJ databases">
        <title>Chromosome genome assembly for Takifugu flavidus.</title>
        <authorList>
            <person name="Xiao S."/>
        </authorList>
    </citation>
    <scope>NUCLEOTIDE SEQUENCE [LARGE SCALE GENOMIC DNA]</scope>
    <source>
        <strain evidence="2">HTHZ2018</strain>
        <tissue evidence="2">Muscle</tissue>
    </source>
</reference>
<comment type="caution">
    <text evidence="2">The sequence shown here is derived from an EMBL/GenBank/DDBJ whole genome shotgun (WGS) entry which is preliminary data.</text>
</comment>